<dbReference type="OrthoDB" id="1221582at2"/>
<dbReference type="AlphaFoldDB" id="A0A285ZZE6"/>
<feature type="chain" id="PRO_5012470776" evidence="3">
    <location>
        <begin position="20"/>
        <end position="377"/>
    </location>
</feature>
<dbReference type="SMART" id="SM00028">
    <property type="entry name" value="TPR"/>
    <property type="match status" value="5"/>
</dbReference>
<keyword evidence="2" id="KW-0802">TPR repeat</keyword>
<dbReference type="Proteomes" id="UP000219281">
    <property type="component" value="Unassembled WGS sequence"/>
</dbReference>
<evidence type="ECO:0000313" key="5">
    <source>
        <dbReference type="Proteomes" id="UP000219281"/>
    </source>
</evidence>
<dbReference type="PANTHER" id="PTHR44186:SF1">
    <property type="entry name" value="BARDET-BIEDL SYNDROME 4 PROTEIN"/>
    <property type="match status" value="1"/>
</dbReference>
<gene>
    <name evidence="4" type="ORF">SAMN06297358_2003</name>
</gene>
<feature type="signal peptide" evidence="3">
    <location>
        <begin position="1"/>
        <end position="19"/>
    </location>
</feature>
<dbReference type="RefSeq" id="WP_097131450.1">
    <property type="nucleotide sequence ID" value="NZ_OCMT01000002.1"/>
</dbReference>
<dbReference type="Gene3D" id="1.25.40.10">
    <property type="entry name" value="Tetratricopeptide repeat domain"/>
    <property type="match status" value="3"/>
</dbReference>
<evidence type="ECO:0000313" key="4">
    <source>
        <dbReference type="EMBL" id="SOD15033.1"/>
    </source>
</evidence>
<reference evidence="5" key="1">
    <citation type="submission" date="2017-09" db="EMBL/GenBank/DDBJ databases">
        <authorList>
            <person name="Varghese N."/>
            <person name="Submissions S."/>
        </authorList>
    </citation>
    <scope>NUCLEOTIDE SEQUENCE [LARGE SCALE GENOMIC DNA]</scope>
    <source>
        <strain evidence="5">CGMCC 1.12803</strain>
    </source>
</reference>
<dbReference type="Pfam" id="PF13181">
    <property type="entry name" value="TPR_8"/>
    <property type="match status" value="2"/>
</dbReference>
<dbReference type="SUPFAM" id="SSF48452">
    <property type="entry name" value="TPR-like"/>
    <property type="match status" value="1"/>
</dbReference>
<proteinExistence type="predicted"/>
<evidence type="ECO:0000256" key="3">
    <source>
        <dbReference type="SAM" id="SignalP"/>
    </source>
</evidence>
<dbReference type="InterPro" id="IPR019734">
    <property type="entry name" value="TPR_rpt"/>
</dbReference>
<dbReference type="InterPro" id="IPR011990">
    <property type="entry name" value="TPR-like_helical_dom_sf"/>
</dbReference>
<name>A0A285ZZE6_9SPHI</name>
<keyword evidence="5" id="KW-1185">Reference proteome</keyword>
<keyword evidence="1" id="KW-0677">Repeat</keyword>
<evidence type="ECO:0000256" key="2">
    <source>
        <dbReference type="ARBA" id="ARBA00022803"/>
    </source>
</evidence>
<accession>A0A285ZZE6</accession>
<evidence type="ECO:0000256" key="1">
    <source>
        <dbReference type="ARBA" id="ARBA00022737"/>
    </source>
</evidence>
<organism evidence="4 5">
    <name type="scientific">Pedobacter xixiisoli</name>
    <dbReference type="NCBI Taxonomy" id="1476464"/>
    <lineage>
        <taxon>Bacteria</taxon>
        <taxon>Pseudomonadati</taxon>
        <taxon>Bacteroidota</taxon>
        <taxon>Sphingobacteriia</taxon>
        <taxon>Sphingobacteriales</taxon>
        <taxon>Sphingobacteriaceae</taxon>
        <taxon>Pedobacter</taxon>
    </lineage>
</organism>
<dbReference type="PANTHER" id="PTHR44186">
    <property type="match status" value="1"/>
</dbReference>
<dbReference type="SUPFAM" id="SSF81901">
    <property type="entry name" value="HCP-like"/>
    <property type="match status" value="1"/>
</dbReference>
<sequence length="377" mass="43277">MKTLLIFLLFLITNKLCFAQDNLDKEKLLEFYQTQRYAEAANYLSTIYPAETSDIKALTQIAYCNMMAGKLVDAEKGYQKINELQPKQIPILFSLANINSRRGNKRVAGDYLQQIIILDSTNFNAYKRLADYTDSVELKLKHLQKANKLNSTEADVAFDLALVYRDQKRYQPAYDVLKIAIAADTSNMILQQALLPMANQLKKYNEVIITGEKLLKSGADGNVVLDVGKAYFFLKNYKKALGLFQMLERMSMQSESVFYYISLCFREMKNYEKAVKYAMLTIDESISPNISAYYNLLGGIYDEKQQLNLAASAYKKGLSYNTNKNIYYRLGLLYDLKLKQPKAAINYYSLFLKSKDLEADDQPQIDYVKVKLAELKK</sequence>
<keyword evidence="3" id="KW-0732">Signal</keyword>
<protein>
    <submittedName>
        <fullName evidence="4">Tetratricopeptide repeat-containing protein</fullName>
    </submittedName>
</protein>
<dbReference type="EMBL" id="OCMT01000002">
    <property type="protein sequence ID" value="SOD15033.1"/>
    <property type="molecule type" value="Genomic_DNA"/>
</dbReference>